<evidence type="ECO:0000313" key="3">
    <source>
        <dbReference type="EMBL" id="KAH0465935.1"/>
    </source>
</evidence>
<dbReference type="GO" id="GO:0003723">
    <property type="term" value="F:RNA binding"/>
    <property type="evidence" value="ECO:0007669"/>
    <property type="project" value="TreeGrafter"/>
</dbReference>
<dbReference type="SUPFAM" id="SSF55129">
    <property type="entry name" value="Ribosomal protein L30p/L7e"/>
    <property type="match status" value="1"/>
</dbReference>
<comment type="caution">
    <text evidence="3">The sequence shown here is derived from an EMBL/GenBank/DDBJ whole genome shotgun (WGS) entry which is preliminary data.</text>
</comment>
<reference evidence="3 4" key="1">
    <citation type="journal article" date="2021" name="Hortic Res">
        <title>Chromosome-scale assembly of the Dendrobium chrysotoxum genome enhances the understanding of orchid evolution.</title>
        <authorList>
            <person name="Zhang Y."/>
            <person name="Zhang G.Q."/>
            <person name="Zhang D."/>
            <person name="Liu X.D."/>
            <person name="Xu X.Y."/>
            <person name="Sun W.H."/>
            <person name="Yu X."/>
            <person name="Zhu X."/>
            <person name="Wang Z.W."/>
            <person name="Zhao X."/>
            <person name="Zhong W.Y."/>
            <person name="Chen H."/>
            <person name="Yin W.L."/>
            <person name="Huang T."/>
            <person name="Niu S.C."/>
            <person name="Liu Z.J."/>
        </authorList>
    </citation>
    <scope>NUCLEOTIDE SEQUENCE [LARGE SCALE GENOMIC DNA]</scope>
    <source>
        <strain evidence="3">Lindl</strain>
    </source>
</reference>
<organism evidence="3 4">
    <name type="scientific">Dendrobium chrysotoxum</name>
    <name type="common">Orchid</name>
    <dbReference type="NCBI Taxonomy" id="161865"/>
    <lineage>
        <taxon>Eukaryota</taxon>
        <taxon>Viridiplantae</taxon>
        <taxon>Streptophyta</taxon>
        <taxon>Embryophyta</taxon>
        <taxon>Tracheophyta</taxon>
        <taxon>Spermatophyta</taxon>
        <taxon>Magnoliopsida</taxon>
        <taxon>Liliopsida</taxon>
        <taxon>Asparagales</taxon>
        <taxon>Orchidaceae</taxon>
        <taxon>Epidendroideae</taxon>
        <taxon>Malaxideae</taxon>
        <taxon>Dendrobiinae</taxon>
        <taxon>Dendrobium</taxon>
    </lineage>
</organism>
<dbReference type="Proteomes" id="UP000775213">
    <property type="component" value="Unassembled WGS sequence"/>
</dbReference>
<accession>A0AAV7HES4</accession>
<dbReference type="CDD" id="cd01657">
    <property type="entry name" value="Ribosomal_L7_archeal_euk"/>
    <property type="match status" value="1"/>
</dbReference>
<evidence type="ECO:0008006" key="5">
    <source>
        <dbReference type="Google" id="ProtNLM"/>
    </source>
</evidence>
<dbReference type="AlphaFoldDB" id="A0AAV7HES4"/>
<dbReference type="GO" id="GO:0000463">
    <property type="term" value="P:maturation of LSU-rRNA from tricistronic rRNA transcript (SSU-rRNA, 5.8S rRNA, LSU-rRNA)"/>
    <property type="evidence" value="ECO:0007669"/>
    <property type="project" value="TreeGrafter"/>
</dbReference>
<proteinExistence type="predicted"/>
<keyword evidence="1" id="KW-0689">Ribosomal protein</keyword>
<sequence length="138" mass="16493">MNMLRRVEPYVTYGYPNLKSVRELIYNRGYGKLQKQIIPLTKNCIIEQGLMKHTIICIEDLIHEIFTRDPYLKKANFLWSFKLKEPLGGFKKKSNHYVEGGDRGNRENYINEVIKRMNKIFIDFVTEGFRDHILYFNL</sequence>
<dbReference type="InterPro" id="IPR035808">
    <property type="entry name" value="Ribosomal_uL30_euk_arc"/>
</dbReference>
<evidence type="ECO:0000256" key="2">
    <source>
        <dbReference type="ARBA" id="ARBA00023274"/>
    </source>
</evidence>
<protein>
    <recommendedName>
        <fullName evidence="5">Ribosomal protein L30 ferredoxin-like fold domain-containing protein</fullName>
    </recommendedName>
</protein>
<evidence type="ECO:0000256" key="1">
    <source>
        <dbReference type="ARBA" id="ARBA00022980"/>
    </source>
</evidence>
<dbReference type="PANTHER" id="PTHR11524">
    <property type="entry name" value="60S RIBOSOMAL PROTEIN L7"/>
    <property type="match status" value="1"/>
</dbReference>
<dbReference type="GO" id="GO:0003735">
    <property type="term" value="F:structural constituent of ribosome"/>
    <property type="evidence" value="ECO:0007669"/>
    <property type="project" value="TreeGrafter"/>
</dbReference>
<dbReference type="GO" id="GO:0022625">
    <property type="term" value="C:cytosolic large ribosomal subunit"/>
    <property type="evidence" value="ECO:0007669"/>
    <property type="project" value="TreeGrafter"/>
</dbReference>
<evidence type="ECO:0000313" key="4">
    <source>
        <dbReference type="Proteomes" id="UP000775213"/>
    </source>
</evidence>
<dbReference type="InterPro" id="IPR039699">
    <property type="entry name" value="Ribosomal_uL30"/>
</dbReference>
<keyword evidence="4" id="KW-1185">Reference proteome</keyword>
<dbReference type="PANTHER" id="PTHR11524:SF16">
    <property type="entry name" value="LARGE RIBOSOMAL SUBUNIT PROTEIN UL30"/>
    <property type="match status" value="1"/>
</dbReference>
<dbReference type="Gene3D" id="3.30.1390.20">
    <property type="entry name" value="Ribosomal protein L30, ferredoxin-like fold domain"/>
    <property type="match status" value="1"/>
</dbReference>
<name>A0AAV7HES4_DENCH</name>
<dbReference type="InterPro" id="IPR036919">
    <property type="entry name" value="Ribo_uL30_ferredoxin-like_sf"/>
</dbReference>
<keyword evidence="2" id="KW-0687">Ribonucleoprotein</keyword>
<dbReference type="EMBL" id="JAGFBR010000006">
    <property type="protein sequence ID" value="KAH0465935.1"/>
    <property type="molecule type" value="Genomic_DNA"/>
</dbReference>
<gene>
    <name evidence="3" type="ORF">IEQ34_006038</name>
</gene>